<accession>A0ABU0J221</accession>
<comment type="caution">
    <text evidence="2">The sequence shown here is derived from an EMBL/GenBank/DDBJ whole genome shotgun (WGS) entry which is preliminary data.</text>
</comment>
<evidence type="ECO:0000313" key="3">
    <source>
        <dbReference type="Proteomes" id="UP001242480"/>
    </source>
</evidence>
<gene>
    <name evidence="2" type="ORF">QO011_000364</name>
</gene>
<dbReference type="RefSeq" id="WP_307266866.1">
    <property type="nucleotide sequence ID" value="NZ_JAUSVX010000001.1"/>
</dbReference>
<feature type="signal peptide" evidence="1">
    <location>
        <begin position="1"/>
        <end position="22"/>
    </location>
</feature>
<feature type="chain" id="PRO_5046352730" description="Lipoprotein" evidence="1">
    <location>
        <begin position="23"/>
        <end position="115"/>
    </location>
</feature>
<reference evidence="2 3" key="1">
    <citation type="submission" date="2023-07" db="EMBL/GenBank/DDBJ databases">
        <title>Genomic Encyclopedia of Type Strains, Phase IV (KMG-IV): sequencing the most valuable type-strain genomes for metagenomic binning, comparative biology and taxonomic classification.</title>
        <authorList>
            <person name="Goeker M."/>
        </authorList>
    </citation>
    <scope>NUCLEOTIDE SEQUENCE [LARGE SCALE GENOMIC DNA]</scope>
    <source>
        <strain evidence="2 3">DSM 19619</strain>
    </source>
</reference>
<keyword evidence="3" id="KW-1185">Reference proteome</keyword>
<name>A0ABU0J221_9HYPH</name>
<dbReference type="EMBL" id="JAUSVX010000001">
    <property type="protein sequence ID" value="MDQ0467369.1"/>
    <property type="molecule type" value="Genomic_DNA"/>
</dbReference>
<protein>
    <recommendedName>
        <fullName evidence="4">Lipoprotein</fullName>
    </recommendedName>
</protein>
<sequence length="115" mass="12466">MHPIIMAAACIGLAGCAAANYANVNYQGIPFRDVAMPESAYRVIEKRGQNRMFVMNPTPGSLFGTVDTSGSGQLYAAAADRYLALTGRPHCRAVRSDFILPAEFEIFFTCRAGRT</sequence>
<evidence type="ECO:0008006" key="4">
    <source>
        <dbReference type="Google" id="ProtNLM"/>
    </source>
</evidence>
<keyword evidence="1" id="KW-0732">Signal</keyword>
<evidence type="ECO:0000256" key="1">
    <source>
        <dbReference type="SAM" id="SignalP"/>
    </source>
</evidence>
<dbReference type="Proteomes" id="UP001242480">
    <property type="component" value="Unassembled WGS sequence"/>
</dbReference>
<proteinExistence type="predicted"/>
<evidence type="ECO:0000313" key="2">
    <source>
        <dbReference type="EMBL" id="MDQ0467369.1"/>
    </source>
</evidence>
<organism evidence="2 3">
    <name type="scientific">Labrys wisconsinensis</name>
    <dbReference type="NCBI Taxonomy" id="425677"/>
    <lineage>
        <taxon>Bacteria</taxon>
        <taxon>Pseudomonadati</taxon>
        <taxon>Pseudomonadota</taxon>
        <taxon>Alphaproteobacteria</taxon>
        <taxon>Hyphomicrobiales</taxon>
        <taxon>Xanthobacteraceae</taxon>
        <taxon>Labrys</taxon>
    </lineage>
</organism>